<dbReference type="Proteomes" id="UP000032233">
    <property type="component" value="Unassembled WGS sequence"/>
</dbReference>
<protein>
    <submittedName>
        <fullName evidence="1">Deoxyribodipyrimidine photo-lyase</fullName>
    </submittedName>
</protein>
<dbReference type="EMBL" id="AZAC01000001">
    <property type="protein sequence ID" value="KIX15777.1"/>
    <property type="molecule type" value="Genomic_DNA"/>
</dbReference>
<dbReference type="InterPro" id="IPR036134">
    <property type="entry name" value="Crypto/Photolyase_FAD-like_sf"/>
</dbReference>
<keyword evidence="1" id="KW-0456">Lyase</keyword>
<comment type="caution">
    <text evidence="1">The sequence shown here is derived from an EMBL/GenBank/DDBJ whole genome shotgun (WGS) entry which is preliminary data.</text>
</comment>
<organism evidence="1 2">
    <name type="scientific">Dethiosulfatarculus sandiegensis</name>
    <dbReference type="NCBI Taxonomy" id="1429043"/>
    <lineage>
        <taxon>Bacteria</taxon>
        <taxon>Pseudomonadati</taxon>
        <taxon>Thermodesulfobacteriota</taxon>
        <taxon>Desulfarculia</taxon>
        <taxon>Desulfarculales</taxon>
        <taxon>Desulfarculaceae</taxon>
        <taxon>Dethiosulfatarculus</taxon>
    </lineage>
</organism>
<dbReference type="Gene3D" id="1.10.10.1710">
    <property type="entry name" value="Deoxyribodipyrimidine photolyase-related"/>
    <property type="match status" value="1"/>
</dbReference>
<proteinExistence type="predicted"/>
<reference evidence="1 2" key="1">
    <citation type="submission" date="2013-11" db="EMBL/GenBank/DDBJ databases">
        <title>Metagenomic analysis of a methanogenic consortium involved in long chain n-alkane degradation.</title>
        <authorList>
            <person name="Davidova I.A."/>
            <person name="Callaghan A.V."/>
            <person name="Wawrik B."/>
            <person name="Pruitt S."/>
            <person name="Marks C."/>
            <person name="Duncan K.E."/>
            <person name="Suflita J.M."/>
        </authorList>
    </citation>
    <scope>NUCLEOTIDE SEQUENCE [LARGE SCALE GENOMIC DNA]</scope>
    <source>
        <strain evidence="1 2">SPR</strain>
    </source>
</reference>
<dbReference type="InParanoid" id="A0A0D2GM42"/>
<dbReference type="PATRIC" id="fig|1429043.3.peg.7"/>
<dbReference type="InterPro" id="IPR052551">
    <property type="entry name" value="UV-DNA_repair_photolyase"/>
</dbReference>
<dbReference type="PANTHER" id="PTHR38657:SF1">
    <property type="entry name" value="SLR1343 PROTEIN"/>
    <property type="match status" value="1"/>
</dbReference>
<dbReference type="PANTHER" id="PTHR38657">
    <property type="entry name" value="SLR1343 PROTEIN"/>
    <property type="match status" value="1"/>
</dbReference>
<dbReference type="GO" id="GO:0016829">
    <property type="term" value="F:lyase activity"/>
    <property type="evidence" value="ECO:0007669"/>
    <property type="project" value="UniProtKB-KW"/>
</dbReference>
<dbReference type="Gene3D" id="3.40.50.620">
    <property type="entry name" value="HUPs"/>
    <property type="match status" value="1"/>
</dbReference>
<dbReference type="InterPro" id="IPR007357">
    <property type="entry name" value="PhrB-like"/>
</dbReference>
<accession>A0A0D2GM42</accession>
<keyword evidence="2" id="KW-1185">Reference proteome</keyword>
<evidence type="ECO:0000313" key="2">
    <source>
        <dbReference type="Proteomes" id="UP000032233"/>
    </source>
</evidence>
<dbReference type="Gene3D" id="1.10.579.10">
    <property type="entry name" value="DNA Cyclobutane Dipyrimidine Photolyase, subunit A, domain 3"/>
    <property type="match status" value="1"/>
</dbReference>
<gene>
    <name evidence="1" type="ORF">X474_00040</name>
</gene>
<dbReference type="SUPFAM" id="SSF48173">
    <property type="entry name" value="Cryptochrome/photolyase FAD-binding domain"/>
    <property type="match status" value="1"/>
</dbReference>
<dbReference type="STRING" id="1429043.X474_00040"/>
<dbReference type="Pfam" id="PF04244">
    <property type="entry name" value="DPRP"/>
    <property type="match status" value="1"/>
</dbReference>
<evidence type="ECO:0000313" key="1">
    <source>
        <dbReference type="EMBL" id="KIX15777.1"/>
    </source>
</evidence>
<sequence length="505" mass="59449">MILGDQLNSNHQWFARPEPNAAYVLMEIRQETDYVTHHIQKIAAFFAAMRHFAERLRSKGHQVLYLPLDDPENRQDLGGNLRELVRKHGFQRFEYQWPDEYRLDRQLLQLIAELGIPAQAFDSKHFLTERHEVGDFFKGKKRFLMESFYRFMRKKHDILMEQGKPVGGKWNYDRKNQNPYDGKAPIPKPLVFSNNVSDIYQMIQKTSLKTLGQIDPQNLIWPISRPQSLKLLDYFVENLLPLFGSYQDAMTQANWHLFHSRLSFSLNTKMISPKELIDSAVSAWQEHPAQISLPQIEGFVRQILGWREYMRGLYWELMPELFEMNYLSHQGKLPQFYWTGETKMNCLKQVVSQSLRHAYAHHIQRLMITGNFALLAGVEPARVDEWYLGIYIDAVQWVELTNTRGMSQFAEGGLIATKPYASSARYIKRMSDYCESCTYDWKKRHGLNACPFNSLYWHFFERHQNRLANNPRIGMAYRTWAKMDAKEKRKTLAQADAYGQNLDQL</sequence>
<dbReference type="AlphaFoldDB" id="A0A0D2GM42"/>
<name>A0A0D2GM42_9BACT</name>
<dbReference type="InterPro" id="IPR014729">
    <property type="entry name" value="Rossmann-like_a/b/a_fold"/>
</dbReference>
<dbReference type="Gene3D" id="1.25.40.80">
    <property type="match status" value="1"/>
</dbReference>